<evidence type="ECO:0000313" key="3">
    <source>
        <dbReference type="Proteomes" id="UP000193240"/>
    </source>
</evidence>
<evidence type="ECO:0000313" key="2">
    <source>
        <dbReference type="EMBL" id="OSS43607.1"/>
    </source>
</evidence>
<dbReference type="AlphaFoldDB" id="A0A1Y2LK95"/>
<name>A0A1Y2LK95_EPING</name>
<organism evidence="2 3">
    <name type="scientific">Epicoccum nigrum</name>
    <name type="common">Soil fungus</name>
    <name type="synonym">Epicoccum purpurascens</name>
    <dbReference type="NCBI Taxonomy" id="105696"/>
    <lineage>
        <taxon>Eukaryota</taxon>
        <taxon>Fungi</taxon>
        <taxon>Dikarya</taxon>
        <taxon>Ascomycota</taxon>
        <taxon>Pezizomycotina</taxon>
        <taxon>Dothideomycetes</taxon>
        <taxon>Pleosporomycetidae</taxon>
        <taxon>Pleosporales</taxon>
        <taxon>Pleosporineae</taxon>
        <taxon>Didymellaceae</taxon>
        <taxon>Epicoccum</taxon>
    </lineage>
</organism>
<feature type="domain" description="Heterokaryon incompatibility" evidence="1">
    <location>
        <begin position="86"/>
        <end position="233"/>
    </location>
</feature>
<accession>A0A1Y2LK95</accession>
<sequence length="617" mass="70711">MACRHPDIRVFDGLRCCLACGEAIFETRQPRLEPAQSSSGDLTEYEHDPLHIGLGQEIRLVILLPGESSDPIRCEIIHVLLGGTEFDAVSYTWATEKGDDSKSKVIQIGCGQSMQVTVNCEHALRQLRDQHTERHLWIDAICINQEDVNERSHQVGIMDQIFSTANCVIMFIPWEASTNFTSGYLFVEQLAPLFRWLHKPSQEIYTKNKKDVERALNVLLRSRYFQRAWVIQEIALAKKLRLRWETYEAEIFFPIIDQIRQGYEPPPALNWSPGLARHSDIISCLQAGFKCKAKDRRDRIFAVLSLMEPSSRSLIPVDYTLSVQSVYSHAAVAVVASLQNLGLLTYITSLGEDLISLSSKEFEEFVLSHESDKYQSPHRLRPGNHPWKAHSKIKVLQEPNIGLSTDLHRGGLDDASHSCYITANSCSIYGYANVMPQFHVRAHFIDTILRDRNWTGDTKVYRIFQGSWFRKYFSLISRMEDMIESNRIDNIPQELGEWTNESDLQAFEKSFDLSPGHARGRQLFETQYSVGHVPRELPKLHFSSVSFREGDAIFAVDGVSTPLILREIRPGEYRIVTECYLWAALELDYWNPGTKKGRWGTRHYDHGCDQTRMITIV</sequence>
<dbReference type="Pfam" id="PF06985">
    <property type="entry name" value="HET"/>
    <property type="match status" value="1"/>
</dbReference>
<dbReference type="InParanoid" id="A0A1Y2LK95"/>
<reference evidence="2 3" key="1">
    <citation type="journal article" date="2017" name="Genome Announc.">
        <title>Genome sequence of the saprophytic ascomycete Epicoccum nigrum ICMP 19927 strain isolated from New Zealand.</title>
        <authorList>
            <person name="Fokin M."/>
            <person name="Fleetwood D."/>
            <person name="Weir B.S."/>
            <person name="Villas-Boas S.G."/>
        </authorList>
    </citation>
    <scope>NUCLEOTIDE SEQUENCE [LARGE SCALE GENOMIC DNA]</scope>
    <source>
        <strain evidence="2 3">ICMP 19927</strain>
    </source>
</reference>
<evidence type="ECO:0000259" key="1">
    <source>
        <dbReference type="Pfam" id="PF06985"/>
    </source>
</evidence>
<keyword evidence="3" id="KW-1185">Reference proteome</keyword>
<proteinExistence type="predicted"/>
<dbReference type="InterPro" id="IPR010730">
    <property type="entry name" value="HET"/>
</dbReference>
<dbReference type="PANTHER" id="PTHR24148">
    <property type="entry name" value="ANKYRIN REPEAT DOMAIN-CONTAINING PROTEIN 39 HOMOLOG-RELATED"/>
    <property type="match status" value="1"/>
</dbReference>
<protein>
    <recommendedName>
        <fullName evidence="1">Heterokaryon incompatibility domain-containing protein</fullName>
    </recommendedName>
</protein>
<dbReference type="EMBL" id="KZ107863">
    <property type="protein sequence ID" value="OSS43607.1"/>
    <property type="molecule type" value="Genomic_DNA"/>
</dbReference>
<dbReference type="InterPro" id="IPR052895">
    <property type="entry name" value="HetReg/Transcr_Mod"/>
</dbReference>
<dbReference type="PANTHER" id="PTHR24148:SF73">
    <property type="entry name" value="HET DOMAIN PROTEIN (AFU_ORTHOLOGUE AFUA_8G01020)"/>
    <property type="match status" value="1"/>
</dbReference>
<gene>
    <name evidence="2" type="ORF">B5807_11719</name>
</gene>
<dbReference type="Proteomes" id="UP000193240">
    <property type="component" value="Unassembled WGS sequence"/>
</dbReference>